<dbReference type="InterPro" id="IPR006311">
    <property type="entry name" value="TAT_signal"/>
</dbReference>
<organism evidence="8 9">
    <name type="scientific">Brevundimonas vitisensis</name>
    <dbReference type="NCBI Taxonomy" id="2800818"/>
    <lineage>
        <taxon>Bacteria</taxon>
        <taxon>Pseudomonadati</taxon>
        <taxon>Pseudomonadota</taxon>
        <taxon>Alphaproteobacteria</taxon>
        <taxon>Caulobacterales</taxon>
        <taxon>Caulobacteraceae</taxon>
        <taxon>Brevundimonas</taxon>
    </lineage>
</organism>
<dbReference type="Pfam" id="PF07715">
    <property type="entry name" value="Plug"/>
    <property type="match status" value="1"/>
</dbReference>
<protein>
    <submittedName>
        <fullName evidence="8">TonB-dependent receptor</fullName>
    </submittedName>
</protein>
<keyword evidence="5" id="KW-0732">Signal</keyword>
<proteinExistence type="inferred from homology"/>
<evidence type="ECO:0000256" key="2">
    <source>
        <dbReference type="ARBA" id="ARBA00023136"/>
    </source>
</evidence>
<dbReference type="Gene3D" id="2.170.130.10">
    <property type="entry name" value="TonB-dependent receptor, plug domain"/>
    <property type="match status" value="1"/>
</dbReference>
<dbReference type="InterPro" id="IPR012910">
    <property type="entry name" value="Plug_dom"/>
</dbReference>
<dbReference type="PANTHER" id="PTHR40980:SF3">
    <property type="entry name" value="TONB-DEPENDENT RECEPTOR-LIKE BETA-BARREL DOMAIN-CONTAINING PROTEIN"/>
    <property type="match status" value="1"/>
</dbReference>
<evidence type="ECO:0000259" key="7">
    <source>
        <dbReference type="Pfam" id="PF07715"/>
    </source>
</evidence>
<comment type="similarity">
    <text evidence="4">Belongs to the TonB-dependent receptor family.</text>
</comment>
<dbReference type="CDD" id="cd01347">
    <property type="entry name" value="ligand_gated_channel"/>
    <property type="match status" value="1"/>
</dbReference>
<sequence>MASANTLTRRARLMTGGAACAVLMLAFAGGAHAQTAEEPEPEATEVDELIVTGIRASLENSIAAKRDNTSIVEVITAEDIGKLPDVSIAESLARLPGLASQRLDGRSQVVSVRGLGPDFTTALLNGREQVSSGDNRGVEFDQYPSELLSGVVVYKTPDATLTGQGLAGTVDLQTVRPLAYGRRALAMNYRWEVNDKGALNAGSEDTGERYSISYIDQFADGTIGLALGYAHTGSPYQATQFRAWGPPYPNAADGNLVLGGAEFRVMSGDLQRDAFMGVLEFRPNDRSRTVIDAYHSTFDNTQLLRGLEAPLWWGGSAGTCPGPVATCRPGPQLQPGYTVEDGLITQGAFSNVKAIVQNYEFAFDAEINALGFNTQYDLSDTMTLEADLSWSHAERNFDRYETLAGTGRNIDGALDTLGFDLRPGEFPRFTTALDYSDPNLIRLTSPQGWGGTLAPNGQDGYLNSPSTEDELIAARFSIDADIDYGIFSGIEGGLYLSEREKSLTNEQYYLILAASPGSVRVPDEFLLEPTSLDFVGIDGGILSYDVSGLVNSGIYNRVANDDAGVVAGSWSVNEKVATAFVKADIDTQWGAVPVTGNVGFQVVYTDQSSDGFAATGGNGTGLVTPITGGDSYVEIYPSSNLIFEVADSQYIRLAASRTFARPRMDQMRASKTYNFNNANNVVGAPNSPWSGGGGNPELRPWIANVFDVSYERYFGRAAYFSIAAFYKDLDTYVFDQSVPFDFTGFPTGGPVAVTNDGLVTSPQNGNGGSIQGVEFSVSTPFDLIHPALDGFGGIFSISSTESDIEPNPGNPSEPIPGLSETVANLTLYYEKDGFQARVSNRYRSDFVGEVAVFGGQRGFQNVVEESIIDAQIGYQFQSGPLEGLSVLAQVNNLTDEPFTNNVNGDERQTIIYQEYGRTFLFGVNFRY</sequence>
<dbReference type="PANTHER" id="PTHR40980">
    <property type="entry name" value="PLUG DOMAIN-CONTAINING PROTEIN"/>
    <property type="match status" value="1"/>
</dbReference>
<dbReference type="PROSITE" id="PS51318">
    <property type="entry name" value="TAT"/>
    <property type="match status" value="1"/>
</dbReference>
<keyword evidence="4" id="KW-0798">TonB box</keyword>
<dbReference type="Proteomes" id="UP000595448">
    <property type="component" value="Chromosome"/>
</dbReference>
<dbReference type="InterPro" id="IPR010104">
    <property type="entry name" value="TonB_rcpt_bac"/>
</dbReference>
<evidence type="ECO:0000313" key="9">
    <source>
        <dbReference type="Proteomes" id="UP000595448"/>
    </source>
</evidence>
<name>A0ABX7BRP4_9CAUL</name>
<dbReference type="Pfam" id="PF00593">
    <property type="entry name" value="TonB_dep_Rec_b-barrel"/>
    <property type="match status" value="1"/>
</dbReference>
<evidence type="ECO:0000256" key="5">
    <source>
        <dbReference type="SAM" id="SignalP"/>
    </source>
</evidence>
<accession>A0ABX7BRP4</accession>
<dbReference type="SUPFAM" id="SSF56935">
    <property type="entry name" value="Porins"/>
    <property type="match status" value="1"/>
</dbReference>
<evidence type="ECO:0000313" key="8">
    <source>
        <dbReference type="EMBL" id="QQQ20140.1"/>
    </source>
</evidence>
<feature type="chain" id="PRO_5046286620" evidence="5">
    <location>
        <begin position="34"/>
        <end position="927"/>
    </location>
</feature>
<keyword evidence="2 4" id="KW-0472">Membrane</keyword>
<dbReference type="EMBL" id="CP067977">
    <property type="protein sequence ID" value="QQQ20140.1"/>
    <property type="molecule type" value="Genomic_DNA"/>
</dbReference>
<dbReference type="InterPro" id="IPR000531">
    <property type="entry name" value="Beta-barrel_TonB"/>
</dbReference>
<dbReference type="NCBIfam" id="TIGR01782">
    <property type="entry name" value="TonB-Xanth-Caul"/>
    <property type="match status" value="1"/>
</dbReference>
<keyword evidence="3" id="KW-0998">Cell outer membrane</keyword>
<feature type="domain" description="TonB-dependent receptor plug" evidence="7">
    <location>
        <begin position="65"/>
        <end position="169"/>
    </location>
</feature>
<keyword evidence="9" id="KW-1185">Reference proteome</keyword>
<evidence type="ECO:0000256" key="1">
    <source>
        <dbReference type="ARBA" id="ARBA00004442"/>
    </source>
</evidence>
<keyword evidence="8" id="KW-0675">Receptor</keyword>
<feature type="domain" description="TonB-dependent receptor-like beta-barrel" evidence="6">
    <location>
        <begin position="554"/>
        <end position="893"/>
    </location>
</feature>
<reference evidence="8 9" key="1">
    <citation type="submission" date="2021-01" db="EMBL/GenBank/DDBJ databases">
        <title>Brevundimonas vitis sp. nov., an bacterium isolated from grape (Vitis vinifera).</title>
        <authorList>
            <person name="Jiang L."/>
            <person name="Lee J."/>
        </authorList>
    </citation>
    <scope>NUCLEOTIDE SEQUENCE [LARGE SCALE GENOMIC DNA]</scope>
    <source>
        <strain evidence="8 9">GRTSA-9</strain>
    </source>
</reference>
<dbReference type="InterPro" id="IPR037066">
    <property type="entry name" value="Plug_dom_sf"/>
</dbReference>
<feature type="signal peptide" evidence="5">
    <location>
        <begin position="1"/>
        <end position="33"/>
    </location>
</feature>
<dbReference type="Gene3D" id="2.40.170.20">
    <property type="entry name" value="TonB-dependent receptor, beta-barrel domain"/>
    <property type="match status" value="1"/>
</dbReference>
<dbReference type="InterPro" id="IPR036942">
    <property type="entry name" value="Beta-barrel_TonB_sf"/>
</dbReference>
<evidence type="ECO:0000256" key="3">
    <source>
        <dbReference type="ARBA" id="ARBA00023237"/>
    </source>
</evidence>
<comment type="subcellular location">
    <subcellularLocation>
        <location evidence="1 4">Cell outer membrane</location>
    </subcellularLocation>
</comment>
<evidence type="ECO:0000259" key="6">
    <source>
        <dbReference type="Pfam" id="PF00593"/>
    </source>
</evidence>
<gene>
    <name evidence="8" type="ORF">JIP62_12940</name>
</gene>
<evidence type="ECO:0000256" key="4">
    <source>
        <dbReference type="RuleBase" id="RU003357"/>
    </source>
</evidence>